<sequence length="62" mass="6957">MSHTHREIYKAVQGLERLAAALEAPDLASSALPELQRALYALDTILRLHFAQEEELYHNLAG</sequence>
<protein>
    <submittedName>
        <fullName evidence="1">Uncharacterized protein</fullName>
    </submittedName>
</protein>
<evidence type="ECO:0000313" key="1">
    <source>
        <dbReference type="EMBL" id="PSJ41121.1"/>
    </source>
</evidence>
<keyword evidence="2" id="KW-1185">Reference proteome</keyword>
<evidence type="ECO:0000313" key="2">
    <source>
        <dbReference type="Proteomes" id="UP000242181"/>
    </source>
</evidence>
<dbReference type="EMBL" id="PXYH01000014">
    <property type="protein sequence ID" value="PSJ41121.1"/>
    <property type="molecule type" value="Genomic_DNA"/>
</dbReference>
<accession>A0A2P7QT39</accession>
<dbReference type="RefSeq" id="WP_106453783.1">
    <property type="nucleotide sequence ID" value="NZ_PXYH01000014.1"/>
</dbReference>
<name>A0A2P7QT39_9GAMM</name>
<dbReference type="AlphaFoldDB" id="A0A2P7QT39"/>
<dbReference type="Gene3D" id="1.20.120.520">
    <property type="entry name" value="nmb1532 protein domain like"/>
    <property type="match status" value="1"/>
</dbReference>
<reference evidence="1 2" key="1">
    <citation type="submission" date="2018-03" db="EMBL/GenBank/DDBJ databases">
        <title>The draft genome of Zobellella taiwanensis JCM 13381.</title>
        <authorList>
            <person name="Liu L."/>
            <person name="Li L."/>
            <person name="Wang T."/>
            <person name="Zhang X."/>
            <person name="Liang L."/>
        </authorList>
    </citation>
    <scope>NUCLEOTIDE SEQUENCE [LARGE SCALE GENOMIC DNA]</scope>
    <source>
        <strain evidence="1 2">JCM 13381</strain>
    </source>
</reference>
<proteinExistence type="predicted"/>
<comment type="caution">
    <text evidence="1">The sequence shown here is derived from an EMBL/GenBank/DDBJ whole genome shotgun (WGS) entry which is preliminary data.</text>
</comment>
<gene>
    <name evidence="1" type="ORF">C7I36_11115</name>
</gene>
<dbReference type="Proteomes" id="UP000242181">
    <property type="component" value="Unassembled WGS sequence"/>
</dbReference>
<organism evidence="1 2">
    <name type="scientific">Zobellella taiwanensis</name>
    <dbReference type="NCBI Taxonomy" id="347535"/>
    <lineage>
        <taxon>Bacteria</taxon>
        <taxon>Pseudomonadati</taxon>
        <taxon>Pseudomonadota</taxon>
        <taxon>Gammaproteobacteria</taxon>
        <taxon>Aeromonadales</taxon>
        <taxon>Aeromonadaceae</taxon>
        <taxon>Zobellella</taxon>
    </lineage>
</organism>
<dbReference type="OrthoDB" id="9814270at2"/>